<dbReference type="OrthoDB" id="247135at2"/>
<keyword evidence="3" id="KW-1185">Reference proteome</keyword>
<organism evidence="2 3">
    <name type="scientific">Limnoglobus roseus</name>
    <dbReference type="NCBI Taxonomy" id="2598579"/>
    <lineage>
        <taxon>Bacteria</taxon>
        <taxon>Pseudomonadati</taxon>
        <taxon>Planctomycetota</taxon>
        <taxon>Planctomycetia</taxon>
        <taxon>Gemmatales</taxon>
        <taxon>Gemmataceae</taxon>
        <taxon>Limnoglobus</taxon>
    </lineage>
</organism>
<feature type="signal peptide" evidence="1">
    <location>
        <begin position="1"/>
        <end position="19"/>
    </location>
</feature>
<evidence type="ECO:0000313" key="2">
    <source>
        <dbReference type="EMBL" id="QEL14572.1"/>
    </source>
</evidence>
<accession>A0A5C1A9T9</accession>
<evidence type="ECO:0000256" key="1">
    <source>
        <dbReference type="SAM" id="SignalP"/>
    </source>
</evidence>
<dbReference type="NCBIfam" id="NF040466">
    <property type="entry name" value="ydjY_domain"/>
    <property type="match status" value="1"/>
</dbReference>
<dbReference type="EMBL" id="CP042425">
    <property type="protein sequence ID" value="QEL14572.1"/>
    <property type="molecule type" value="Genomic_DNA"/>
</dbReference>
<dbReference type="Proteomes" id="UP000324974">
    <property type="component" value="Chromosome"/>
</dbReference>
<dbReference type="InterPro" id="IPR047750">
    <property type="entry name" value="YdjY-like"/>
</dbReference>
<dbReference type="AlphaFoldDB" id="A0A5C1A9T9"/>
<dbReference type="RefSeq" id="WP_149109458.1">
    <property type="nucleotide sequence ID" value="NZ_CP042425.1"/>
</dbReference>
<gene>
    <name evidence="2" type="ORF">PX52LOC_01462</name>
</gene>
<protein>
    <submittedName>
        <fullName evidence="2">Uncharacterized protein</fullName>
    </submittedName>
</protein>
<sequence>MNRFLVSLAVLAVGLPLFAQEVPEGEKLPPVPKADPKSELIPLLADKSLYFEKKPDKTRRVLVETDVCLREGPLEVFLTKKSTKEHEAILRCAMDSRFIHSALEAAGAKIGTPVQFVNPKTMEDEFKAPTGQTIKVSVCYNLKGKTLTHPAQDWVSNIKTKKTMTEDWVFAGGRLVQNPDDPKAVPFYSANNGSVLGLSNDFDSMLDLPVQVSKDDAFLIYRANTEKIPPVTSKVWLILEPEAEKK</sequence>
<dbReference type="KEGG" id="lrs:PX52LOC_01462"/>
<proteinExistence type="predicted"/>
<evidence type="ECO:0000313" key="3">
    <source>
        <dbReference type="Proteomes" id="UP000324974"/>
    </source>
</evidence>
<feature type="chain" id="PRO_5022710043" evidence="1">
    <location>
        <begin position="20"/>
        <end position="246"/>
    </location>
</feature>
<name>A0A5C1A9T9_9BACT</name>
<reference evidence="3" key="1">
    <citation type="submission" date="2019-08" db="EMBL/GenBank/DDBJ databases">
        <title>Limnoglobus roseus gen. nov., sp. nov., a novel freshwater planctomycete with a giant genome from the family Gemmataceae.</title>
        <authorList>
            <person name="Kulichevskaya I.S."/>
            <person name="Naumoff D.G."/>
            <person name="Miroshnikov K."/>
            <person name="Ivanova A."/>
            <person name="Philippov D.A."/>
            <person name="Hakobyan A."/>
            <person name="Rijpstra I.C."/>
            <person name="Sinninghe Damste J.S."/>
            <person name="Liesack W."/>
            <person name="Dedysh S.N."/>
        </authorList>
    </citation>
    <scope>NUCLEOTIDE SEQUENCE [LARGE SCALE GENOMIC DNA]</scope>
    <source>
        <strain evidence="3">PX52</strain>
    </source>
</reference>
<keyword evidence="1" id="KW-0732">Signal</keyword>